<keyword evidence="2" id="KW-0040">ANK repeat</keyword>
<evidence type="ECO:0000313" key="3">
    <source>
        <dbReference type="EMBL" id="KAL3796085.1"/>
    </source>
</evidence>
<accession>A0ABD3Q6Y1</accession>
<dbReference type="InterPro" id="IPR002110">
    <property type="entry name" value="Ankyrin_rpt"/>
</dbReference>
<dbReference type="SMART" id="SM00248">
    <property type="entry name" value="ANK"/>
    <property type="match status" value="4"/>
</dbReference>
<protein>
    <submittedName>
        <fullName evidence="3">Uncharacterized protein</fullName>
    </submittedName>
</protein>
<organism evidence="3 4">
    <name type="scientific">Cyclotella atomus</name>
    <dbReference type="NCBI Taxonomy" id="382360"/>
    <lineage>
        <taxon>Eukaryota</taxon>
        <taxon>Sar</taxon>
        <taxon>Stramenopiles</taxon>
        <taxon>Ochrophyta</taxon>
        <taxon>Bacillariophyta</taxon>
        <taxon>Coscinodiscophyceae</taxon>
        <taxon>Thalassiosirophycidae</taxon>
        <taxon>Stephanodiscales</taxon>
        <taxon>Stephanodiscaceae</taxon>
        <taxon>Cyclotella</taxon>
    </lineage>
</organism>
<keyword evidence="4" id="KW-1185">Reference proteome</keyword>
<dbReference type="Proteomes" id="UP001530400">
    <property type="component" value="Unassembled WGS sequence"/>
</dbReference>
<evidence type="ECO:0000256" key="2">
    <source>
        <dbReference type="ARBA" id="ARBA00023043"/>
    </source>
</evidence>
<comment type="caution">
    <text evidence="3">The sequence shown here is derived from an EMBL/GenBank/DDBJ whole genome shotgun (WGS) entry which is preliminary data.</text>
</comment>
<dbReference type="AlphaFoldDB" id="A0ABD3Q6Y1"/>
<dbReference type="Pfam" id="PF12796">
    <property type="entry name" value="Ank_2"/>
    <property type="match status" value="1"/>
</dbReference>
<gene>
    <name evidence="3" type="ORF">ACHAWO_003241</name>
</gene>
<dbReference type="Gene3D" id="1.25.40.20">
    <property type="entry name" value="Ankyrin repeat-containing domain"/>
    <property type="match status" value="1"/>
</dbReference>
<reference evidence="3 4" key="1">
    <citation type="submission" date="2024-10" db="EMBL/GenBank/DDBJ databases">
        <title>Updated reference genomes for cyclostephanoid diatoms.</title>
        <authorList>
            <person name="Roberts W.R."/>
            <person name="Alverson A.J."/>
        </authorList>
    </citation>
    <scope>NUCLEOTIDE SEQUENCE [LARGE SCALE GENOMIC DNA]</scope>
    <source>
        <strain evidence="3 4">AJA010-31</strain>
    </source>
</reference>
<name>A0ABD3Q6Y1_9STRA</name>
<dbReference type="PANTHER" id="PTHR24186">
    <property type="entry name" value="PROTEIN PHOSPHATASE 1 REGULATORY SUBUNIT"/>
    <property type="match status" value="1"/>
</dbReference>
<keyword evidence="1" id="KW-0677">Repeat</keyword>
<dbReference type="PANTHER" id="PTHR24186:SF38">
    <property type="entry name" value="ANKYRIN REPEAT FAMILY PROTEIN"/>
    <property type="match status" value="1"/>
</dbReference>
<dbReference type="InterPro" id="IPR036770">
    <property type="entry name" value="Ankyrin_rpt-contain_sf"/>
</dbReference>
<dbReference type="SUPFAM" id="SSF48403">
    <property type="entry name" value="Ankyrin repeat"/>
    <property type="match status" value="1"/>
</dbReference>
<dbReference type="EMBL" id="JALLPJ020000301">
    <property type="protein sequence ID" value="KAL3796085.1"/>
    <property type="molecule type" value="Genomic_DNA"/>
</dbReference>
<proteinExistence type="predicted"/>
<sequence>MDSSPQPPLGCTDEDLLSLIDLCPFLASDRMQYDDEKVLTLLRHNPRAACLRAPFHRFGIGTDLHPLALVVALGGSIDVVKIMADACPEALGERLSGRRTLLHYAISEGVDVEIIKFLVSQYPEYLTQTDSYNAIPLHLAASYPSTSVHVLQHLLNIHPNGAKSLDNQSMTPLHRACKSRSSLQKVVALVEAAPCVLLWRDWCGHTPLGLADRMDHRLGDVIPEVVGLLELVEDILQLGLGPGSAIDSNTTIINEMRQRAGEVLIRFRFIGWQQGIPMAFARNNNLFDLVDIPAILNPELLSLFCCIKTVPLESDAPESYDSSNITGTNRLNALYALLKHRPWICGGAM</sequence>
<evidence type="ECO:0000256" key="1">
    <source>
        <dbReference type="ARBA" id="ARBA00022737"/>
    </source>
</evidence>
<evidence type="ECO:0000313" key="4">
    <source>
        <dbReference type="Proteomes" id="UP001530400"/>
    </source>
</evidence>